<dbReference type="PATRIC" id="fig|261654.4.peg.5721"/>
<sequence length="319" mass="35189">MSFALTTIAPDSLTEKLALTVIGAILGILGAYVVDRLKARREPLRRLSYEVEVARALIEVQPDIRSRVKILYSGREVGDLAHVRCRITNTGNRVVKNHHLRFTFPERATLLEAYLAPEPEPELGVTLVGESHHPQAERRYRIDHLEHGESVTYNFVTAGGDFRGWRPRSHNDEGDVAFQRRGVEAAKEDAEHITRFLLILIVYFLATAVAGSVSFGYLTDLLQLTVHVAAIVALAPHLLPTVRVVQRLLARQATGVPGTVTNVVAGDDGSVVVLHGSTVTDLRIKTDNDDEPRNVHLIIPAQQGPFGPPPEGPERRRSS</sequence>
<dbReference type="EMBL" id="LT594323">
    <property type="protein sequence ID" value="SBT52460.1"/>
    <property type="molecule type" value="Genomic_DNA"/>
</dbReference>
<feature type="transmembrane region" description="Helical" evidence="2">
    <location>
        <begin position="17"/>
        <end position="34"/>
    </location>
</feature>
<keyword evidence="4" id="KW-1185">Reference proteome</keyword>
<dbReference type="AlphaFoldDB" id="A0A1A9A8H0"/>
<feature type="region of interest" description="Disordered" evidence="1">
    <location>
        <begin position="297"/>
        <end position="319"/>
    </location>
</feature>
<keyword evidence="2" id="KW-0812">Transmembrane</keyword>
<proteinExistence type="predicted"/>
<keyword evidence="2" id="KW-1133">Transmembrane helix</keyword>
<gene>
    <name evidence="3" type="ORF">GA0070611_5647</name>
</gene>
<keyword evidence="2" id="KW-0472">Membrane</keyword>
<dbReference type="OrthoDB" id="4211773at2"/>
<dbReference type="RefSeq" id="WP_091670998.1">
    <property type="nucleotide sequence ID" value="NZ_LT594323.1"/>
</dbReference>
<evidence type="ECO:0000256" key="1">
    <source>
        <dbReference type="SAM" id="MobiDB-lite"/>
    </source>
</evidence>
<feature type="transmembrane region" description="Helical" evidence="2">
    <location>
        <begin position="224"/>
        <end position="242"/>
    </location>
</feature>
<evidence type="ECO:0000313" key="3">
    <source>
        <dbReference type="EMBL" id="SBT52460.1"/>
    </source>
</evidence>
<dbReference type="Proteomes" id="UP000199385">
    <property type="component" value="Chromosome I"/>
</dbReference>
<evidence type="ECO:0000256" key="2">
    <source>
        <dbReference type="SAM" id="Phobius"/>
    </source>
</evidence>
<accession>A0A1A9A8H0</accession>
<organism evidence="3 4">
    <name type="scientific">Micromonospora auratinigra</name>
    <dbReference type="NCBI Taxonomy" id="261654"/>
    <lineage>
        <taxon>Bacteria</taxon>
        <taxon>Bacillati</taxon>
        <taxon>Actinomycetota</taxon>
        <taxon>Actinomycetes</taxon>
        <taxon>Micromonosporales</taxon>
        <taxon>Micromonosporaceae</taxon>
        <taxon>Micromonospora</taxon>
    </lineage>
</organism>
<feature type="transmembrane region" description="Helical" evidence="2">
    <location>
        <begin position="196"/>
        <end position="218"/>
    </location>
</feature>
<name>A0A1A9A8H0_9ACTN</name>
<protein>
    <submittedName>
        <fullName evidence="3">Uncharacterized protein</fullName>
    </submittedName>
</protein>
<evidence type="ECO:0000313" key="4">
    <source>
        <dbReference type="Proteomes" id="UP000199385"/>
    </source>
</evidence>
<reference evidence="4" key="1">
    <citation type="submission" date="2016-06" db="EMBL/GenBank/DDBJ databases">
        <authorList>
            <person name="Varghese N."/>
            <person name="Submissions Spin"/>
        </authorList>
    </citation>
    <scope>NUCLEOTIDE SEQUENCE [LARGE SCALE GENOMIC DNA]</scope>
    <source>
        <strain evidence="4">DSM 44815</strain>
    </source>
</reference>